<dbReference type="AlphaFoldDB" id="A0A2H0A5N4"/>
<name>A0A2H0A5N4_9BACT</name>
<evidence type="ECO:0000259" key="1">
    <source>
        <dbReference type="Pfam" id="PF10047"/>
    </source>
</evidence>
<organism evidence="2 3">
    <name type="scientific">Candidatus Desantisbacteria bacterium CG23_combo_of_CG06-09_8_20_14_all_40_23</name>
    <dbReference type="NCBI Taxonomy" id="1974550"/>
    <lineage>
        <taxon>Bacteria</taxon>
        <taxon>Candidatus Desantisiibacteriota</taxon>
    </lineage>
</organism>
<accession>A0A2H0A5N4</accession>
<dbReference type="Pfam" id="PF10047">
    <property type="entry name" value="DUF2281"/>
    <property type="match status" value="1"/>
</dbReference>
<dbReference type="InterPro" id="IPR018739">
    <property type="entry name" value="DUF2281"/>
</dbReference>
<comment type="caution">
    <text evidence="2">The sequence shown here is derived from an EMBL/GenBank/DDBJ whole genome shotgun (WGS) entry which is preliminary data.</text>
</comment>
<dbReference type="Proteomes" id="UP000231067">
    <property type="component" value="Unassembled WGS sequence"/>
</dbReference>
<evidence type="ECO:0000313" key="3">
    <source>
        <dbReference type="Proteomes" id="UP000231067"/>
    </source>
</evidence>
<feature type="domain" description="DUF2281" evidence="1">
    <location>
        <begin position="12"/>
        <end position="42"/>
    </location>
</feature>
<reference evidence="2 3" key="1">
    <citation type="submission" date="2017-09" db="EMBL/GenBank/DDBJ databases">
        <title>Depth-based differentiation of microbial function through sediment-hosted aquifers and enrichment of novel symbionts in the deep terrestrial subsurface.</title>
        <authorList>
            <person name="Probst A.J."/>
            <person name="Ladd B."/>
            <person name="Jarett J.K."/>
            <person name="Geller-Mcgrath D.E."/>
            <person name="Sieber C.M."/>
            <person name="Emerson J.B."/>
            <person name="Anantharaman K."/>
            <person name="Thomas B.C."/>
            <person name="Malmstrom R."/>
            <person name="Stieglmeier M."/>
            <person name="Klingl A."/>
            <person name="Woyke T."/>
            <person name="Ryan C.M."/>
            <person name="Banfield J.F."/>
        </authorList>
    </citation>
    <scope>NUCLEOTIDE SEQUENCE [LARGE SCALE GENOMIC DNA]</scope>
    <source>
        <strain evidence="2">CG23_combo_of_CG06-09_8_20_14_all_40_23</strain>
    </source>
</reference>
<gene>
    <name evidence="2" type="ORF">COX18_07715</name>
</gene>
<dbReference type="EMBL" id="PCSH01000136">
    <property type="protein sequence ID" value="PIP40130.1"/>
    <property type="molecule type" value="Genomic_DNA"/>
</dbReference>
<evidence type="ECO:0000313" key="2">
    <source>
        <dbReference type="EMBL" id="PIP40130.1"/>
    </source>
</evidence>
<sequence>MSKSITFDEKLLVEEIKQLPTEKVKEVFDFVEFLRNREEDIREITKLSEPVFNRIWDNAEDAVYDNL</sequence>
<proteinExistence type="predicted"/>
<protein>
    <submittedName>
        <fullName evidence="2">Toxin-antitoxin system, antitoxin component, Xre family protein</fullName>
    </submittedName>
</protein>